<dbReference type="EMBL" id="UYSL01020990">
    <property type="protein sequence ID" value="VDL76861.1"/>
    <property type="molecule type" value="Genomic_DNA"/>
</dbReference>
<organism evidence="3">
    <name type="scientific">Nippostrongylus brasiliensis</name>
    <name type="common">Rat hookworm</name>
    <dbReference type="NCBI Taxonomy" id="27835"/>
    <lineage>
        <taxon>Eukaryota</taxon>
        <taxon>Metazoa</taxon>
        <taxon>Ecdysozoa</taxon>
        <taxon>Nematoda</taxon>
        <taxon>Chromadorea</taxon>
        <taxon>Rhabditida</taxon>
        <taxon>Rhabditina</taxon>
        <taxon>Rhabditomorpha</taxon>
        <taxon>Strongyloidea</taxon>
        <taxon>Heligmosomidae</taxon>
        <taxon>Nippostrongylus</taxon>
    </lineage>
</organism>
<gene>
    <name evidence="1" type="ORF">NBR_LOCUS13272</name>
</gene>
<dbReference type="AlphaFoldDB" id="A0A0N4YA75"/>
<dbReference type="WBParaSite" id="NBR_0001327101-mRNA-1">
    <property type="protein sequence ID" value="NBR_0001327101-mRNA-1"/>
    <property type="gene ID" value="NBR_0001327101"/>
</dbReference>
<evidence type="ECO:0000313" key="1">
    <source>
        <dbReference type="EMBL" id="VDL76861.1"/>
    </source>
</evidence>
<protein>
    <submittedName>
        <fullName evidence="1 3">Uncharacterized protein</fullName>
    </submittedName>
</protein>
<name>A0A0N4YA75_NIPBR</name>
<dbReference type="Proteomes" id="UP000271162">
    <property type="component" value="Unassembled WGS sequence"/>
</dbReference>
<reference evidence="3" key="1">
    <citation type="submission" date="2017-02" db="UniProtKB">
        <authorList>
            <consortium name="WormBaseParasite"/>
        </authorList>
    </citation>
    <scope>IDENTIFICATION</scope>
</reference>
<evidence type="ECO:0000313" key="2">
    <source>
        <dbReference type="Proteomes" id="UP000271162"/>
    </source>
</evidence>
<proteinExistence type="predicted"/>
<reference evidence="1 2" key="2">
    <citation type="submission" date="2018-11" db="EMBL/GenBank/DDBJ databases">
        <authorList>
            <consortium name="Pathogen Informatics"/>
        </authorList>
    </citation>
    <scope>NUCLEOTIDE SEQUENCE [LARGE SCALE GENOMIC DNA]</scope>
</reference>
<evidence type="ECO:0000313" key="3">
    <source>
        <dbReference type="WBParaSite" id="NBR_0001327101-mRNA-1"/>
    </source>
</evidence>
<sequence length="103" mass="11673">MTNPGLHHQMNFSFTDILVSVPWRRIRTNEASIHLALVEFGMHRSIDGGMEALATRATFRNLATVSTRWIIALGDCGDEHAVELDSTRDWCKNQLLILAYTVF</sequence>
<keyword evidence="2" id="KW-1185">Reference proteome</keyword>
<accession>A0A0N4YA75</accession>